<protein>
    <recommendedName>
        <fullName evidence="6">Coilin</fullName>
    </recommendedName>
</protein>
<gene>
    <name evidence="4" type="ORF">V5799_008386</name>
</gene>
<feature type="compositionally biased region" description="Basic residues" evidence="1">
    <location>
        <begin position="256"/>
        <end position="269"/>
    </location>
</feature>
<accession>A0AAQ4FE71</accession>
<comment type="caution">
    <text evidence="4">The sequence shown here is derived from an EMBL/GenBank/DDBJ whole genome shotgun (WGS) entry which is preliminary data.</text>
</comment>
<feature type="compositionally biased region" description="Acidic residues" evidence="1">
    <location>
        <begin position="386"/>
        <end position="395"/>
    </location>
</feature>
<keyword evidence="5" id="KW-1185">Reference proteome</keyword>
<evidence type="ECO:0000256" key="1">
    <source>
        <dbReference type="SAM" id="MobiDB-lite"/>
    </source>
</evidence>
<feature type="region of interest" description="Disordered" evidence="1">
    <location>
        <begin position="129"/>
        <end position="280"/>
    </location>
</feature>
<dbReference type="GO" id="GO:0030620">
    <property type="term" value="F:U2 snRNA binding"/>
    <property type="evidence" value="ECO:0007669"/>
    <property type="project" value="TreeGrafter"/>
</dbReference>
<feature type="domain" description="Coilin N-terminal" evidence="2">
    <location>
        <begin position="60"/>
        <end position="169"/>
    </location>
</feature>
<evidence type="ECO:0000313" key="4">
    <source>
        <dbReference type="EMBL" id="KAK8785246.1"/>
    </source>
</evidence>
<dbReference type="GO" id="GO:0015030">
    <property type="term" value="C:Cajal body"/>
    <property type="evidence" value="ECO:0007669"/>
    <property type="project" value="TreeGrafter"/>
</dbReference>
<dbReference type="EMBL" id="JARKHS020003740">
    <property type="protein sequence ID" value="KAK8785246.1"/>
    <property type="molecule type" value="Genomic_DNA"/>
</dbReference>
<dbReference type="Pfam" id="PF23086">
    <property type="entry name" value="Tudor_Coilin"/>
    <property type="match status" value="1"/>
</dbReference>
<sequence length="508" mass="55355">MLINLCPINRSNPLISTRGLGEVIGARRVLKNETDENTKLTVNMADCVPVRVRLDLSCAIPRRNEHNLLWIVVDRSTTATIKQFAKLIRTKYGVDKRNELYLEDAWLPPDEPIQILRDRDLVRVISSVKNSSNSADHSDNGSEPTLASEEAATSSKKSKKRKRDASESSVLHEAGPGNNTVNAFPDSHPAPATSAPSHDASAHLAVSGTPVWPATPKEPTTSSATLQVPSLPSTPLGQQTLSTPDVSMTGSQAGSAKKKTRRPRRKKKKPNDSEVGPIEPLPPVVLPVSSAPHLAPQAELPAKHLRFDEHSSSDEQRSVLEQCVLPKSVEAAPYVASTTPSPVKVVQERQPPLTNGQAMWPPCAAGSYTAVPPPSQTAQPKAELQESYEEASEVESPEKKADSQPKQVKKSYAAYPPLKTPPRVGDLIAFKVLELDSTYCPNVSDYKEGKVMHHNPVSDMVLIELKNAEAKPTYGGKFELEVPEEGLPPMEKVVQLMWTELLEPVIMS</sequence>
<dbReference type="InterPro" id="IPR031722">
    <property type="entry name" value="Coilin_N"/>
</dbReference>
<dbReference type="InterPro" id="IPR056398">
    <property type="entry name" value="Tudor_Coilin"/>
</dbReference>
<dbReference type="Pfam" id="PF15862">
    <property type="entry name" value="Coilin_N"/>
    <property type="match status" value="1"/>
</dbReference>
<feature type="compositionally biased region" description="Low complexity" evidence="1">
    <location>
        <begin position="142"/>
        <end position="155"/>
    </location>
</feature>
<dbReference type="PANTHER" id="PTHR15197:SF0">
    <property type="entry name" value="COILIN"/>
    <property type="match status" value="1"/>
</dbReference>
<dbReference type="Proteomes" id="UP001321473">
    <property type="component" value="Unassembled WGS sequence"/>
</dbReference>
<feature type="region of interest" description="Disordered" evidence="1">
    <location>
        <begin position="364"/>
        <end position="409"/>
    </location>
</feature>
<dbReference type="GO" id="GO:0000387">
    <property type="term" value="P:spliceosomal snRNP assembly"/>
    <property type="evidence" value="ECO:0007669"/>
    <property type="project" value="TreeGrafter"/>
</dbReference>
<evidence type="ECO:0000259" key="2">
    <source>
        <dbReference type="Pfam" id="PF15862"/>
    </source>
</evidence>
<dbReference type="PANTHER" id="PTHR15197">
    <property type="entry name" value="COILIN P80"/>
    <property type="match status" value="1"/>
</dbReference>
<evidence type="ECO:0000313" key="5">
    <source>
        <dbReference type="Proteomes" id="UP001321473"/>
    </source>
</evidence>
<name>A0AAQ4FE71_AMBAM</name>
<feature type="compositionally biased region" description="Polar residues" evidence="1">
    <location>
        <begin position="218"/>
        <end position="254"/>
    </location>
</feature>
<feature type="domain" description="Coilin tudor" evidence="3">
    <location>
        <begin position="411"/>
        <end position="464"/>
    </location>
</feature>
<evidence type="ECO:0000259" key="3">
    <source>
        <dbReference type="Pfam" id="PF23086"/>
    </source>
</evidence>
<reference evidence="4 5" key="1">
    <citation type="journal article" date="2023" name="Arcadia Sci">
        <title>De novo assembly of a long-read Amblyomma americanum tick genome.</title>
        <authorList>
            <person name="Chou S."/>
            <person name="Poskanzer K.E."/>
            <person name="Rollins M."/>
            <person name="Thuy-Boun P.S."/>
        </authorList>
    </citation>
    <scope>NUCLEOTIDE SEQUENCE [LARGE SCALE GENOMIC DNA]</scope>
    <source>
        <strain evidence="4">F_SG_1</strain>
        <tissue evidence="4">Salivary glands</tissue>
    </source>
</reference>
<dbReference type="AlphaFoldDB" id="A0AAQ4FE71"/>
<dbReference type="GO" id="GO:0030619">
    <property type="term" value="F:U1 snRNA binding"/>
    <property type="evidence" value="ECO:0007669"/>
    <property type="project" value="TreeGrafter"/>
</dbReference>
<evidence type="ECO:0008006" key="6">
    <source>
        <dbReference type="Google" id="ProtNLM"/>
    </source>
</evidence>
<organism evidence="4 5">
    <name type="scientific">Amblyomma americanum</name>
    <name type="common">Lone star tick</name>
    <dbReference type="NCBI Taxonomy" id="6943"/>
    <lineage>
        <taxon>Eukaryota</taxon>
        <taxon>Metazoa</taxon>
        <taxon>Ecdysozoa</taxon>
        <taxon>Arthropoda</taxon>
        <taxon>Chelicerata</taxon>
        <taxon>Arachnida</taxon>
        <taxon>Acari</taxon>
        <taxon>Parasitiformes</taxon>
        <taxon>Ixodida</taxon>
        <taxon>Ixodoidea</taxon>
        <taxon>Ixodidae</taxon>
        <taxon>Amblyomminae</taxon>
        <taxon>Amblyomma</taxon>
    </lineage>
</organism>
<dbReference type="InterPro" id="IPR024822">
    <property type="entry name" value="Coilin"/>
</dbReference>
<proteinExistence type="predicted"/>